<dbReference type="PANTHER" id="PTHR11093">
    <property type="entry name" value="RUVB-RELATED REPTIN AND PONTIN"/>
    <property type="match status" value="1"/>
</dbReference>
<dbReference type="SMART" id="SM00382">
    <property type="entry name" value="AAA"/>
    <property type="match status" value="1"/>
</dbReference>
<keyword evidence="10" id="KW-0234">DNA repair</keyword>
<dbReference type="EC" id="3.6.4.12" evidence="10"/>
<dbReference type="InterPro" id="IPR042487">
    <property type="entry name" value="RuvBL1/2_DNA/RNA_bd_dom"/>
</dbReference>
<keyword evidence="6 10" id="KW-0067">ATP-binding</keyword>
<dbReference type="STRING" id="948595.L2GSN8"/>
<dbReference type="GO" id="GO:0005524">
    <property type="term" value="F:ATP binding"/>
    <property type="evidence" value="ECO:0007669"/>
    <property type="project" value="UniProtKB-KW"/>
</dbReference>
<dbReference type="Gene3D" id="1.10.8.60">
    <property type="match status" value="1"/>
</dbReference>
<evidence type="ECO:0000256" key="11">
    <source>
        <dbReference type="SAM" id="MobiDB-lite"/>
    </source>
</evidence>
<comment type="subcellular location">
    <subcellularLocation>
        <location evidence="1 10">Nucleus</location>
    </subcellularLocation>
</comment>
<comment type="catalytic activity">
    <reaction evidence="9 10">
        <text>ATP + H2O = ADP + phosphate + H(+)</text>
        <dbReference type="Rhea" id="RHEA:13065"/>
        <dbReference type="ChEBI" id="CHEBI:15377"/>
        <dbReference type="ChEBI" id="CHEBI:15378"/>
        <dbReference type="ChEBI" id="CHEBI:30616"/>
        <dbReference type="ChEBI" id="CHEBI:43474"/>
        <dbReference type="ChEBI" id="CHEBI:456216"/>
        <dbReference type="EC" id="3.6.4.12"/>
    </reaction>
</comment>
<dbReference type="InterPro" id="IPR003593">
    <property type="entry name" value="AAA+_ATPase"/>
</dbReference>
<dbReference type="InterPro" id="IPR041048">
    <property type="entry name" value="RuvB-like_C"/>
</dbReference>
<evidence type="ECO:0000256" key="1">
    <source>
        <dbReference type="ARBA" id="ARBA00004123"/>
    </source>
</evidence>
<dbReference type="InterPro" id="IPR010339">
    <property type="entry name" value="TIP49_P-loop"/>
</dbReference>
<evidence type="ECO:0000256" key="2">
    <source>
        <dbReference type="ARBA" id="ARBA00007519"/>
    </source>
</evidence>
<reference evidence="14" key="1">
    <citation type="submission" date="2011-03" db="EMBL/GenBank/DDBJ databases">
        <title>The genome sequence of Vavraia culicis strain floridensis.</title>
        <authorList>
            <consortium name="The Broad Institute Genome Sequencing Platform"/>
            <person name="Cuomo C."/>
            <person name="Becnel J."/>
            <person name="Sanscrainte N."/>
            <person name="Young S.K."/>
            <person name="Zeng Q."/>
            <person name="Gargeya S."/>
            <person name="Fitzgerald M."/>
            <person name="Haas B."/>
            <person name="Abouelleil A."/>
            <person name="Alvarado L."/>
            <person name="Arachchi H.M."/>
            <person name="Berlin A."/>
            <person name="Chapman S.B."/>
            <person name="Gearin G."/>
            <person name="Goldberg J."/>
            <person name="Griggs A."/>
            <person name="Gujja S."/>
            <person name="Hansen M."/>
            <person name="Heiman D."/>
            <person name="Howarth C."/>
            <person name="Larimer J."/>
            <person name="Lui A."/>
            <person name="MacDonald P.J.P."/>
            <person name="McCowen C."/>
            <person name="Montmayeur A."/>
            <person name="Murphy C."/>
            <person name="Neiman D."/>
            <person name="Pearson M."/>
            <person name="Priest M."/>
            <person name="Roberts A."/>
            <person name="Saif S."/>
            <person name="Shea T."/>
            <person name="Sisk P."/>
            <person name="Stolte C."/>
            <person name="Sykes S."/>
            <person name="Wortman J."/>
            <person name="Nusbaum C."/>
            <person name="Birren B."/>
        </authorList>
    </citation>
    <scope>NUCLEOTIDE SEQUENCE [LARGE SCALE GENOMIC DNA]</scope>
    <source>
        <strain evidence="14">floridensis</strain>
    </source>
</reference>
<comment type="function">
    <text evidence="10">DNA helicase participates in several chromatin remodeling complexes, including the SWR1 and the INO80 complexes.</text>
</comment>
<dbReference type="Pfam" id="PF06068">
    <property type="entry name" value="TIP49"/>
    <property type="match status" value="1"/>
</dbReference>
<dbReference type="Gene3D" id="2.40.50.360">
    <property type="entry name" value="RuvB-like helicase, domain II"/>
    <property type="match status" value="1"/>
</dbReference>
<dbReference type="Pfam" id="PF17856">
    <property type="entry name" value="TIP49_C"/>
    <property type="match status" value="1"/>
</dbReference>
<proteinExistence type="inferred from homology"/>
<dbReference type="GO" id="GO:0006281">
    <property type="term" value="P:DNA repair"/>
    <property type="evidence" value="ECO:0007669"/>
    <property type="project" value="UniProtKB-KW"/>
</dbReference>
<dbReference type="SUPFAM" id="SSF52540">
    <property type="entry name" value="P-loop containing nucleoside triphosphate hydrolases"/>
    <property type="match status" value="1"/>
</dbReference>
<dbReference type="Proteomes" id="UP000011081">
    <property type="component" value="Unassembled WGS sequence"/>
</dbReference>
<evidence type="ECO:0000313" key="13">
    <source>
        <dbReference type="EMBL" id="ELA46308.1"/>
    </source>
</evidence>
<evidence type="ECO:0000256" key="10">
    <source>
        <dbReference type="RuleBase" id="RU363048"/>
    </source>
</evidence>
<keyword evidence="10" id="KW-0227">DNA damage</keyword>
<evidence type="ECO:0000256" key="4">
    <source>
        <dbReference type="ARBA" id="ARBA00022801"/>
    </source>
</evidence>
<dbReference type="EMBL" id="GL877451">
    <property type="protein sequence ID" value="ELA46308.1"/>
    <property type="molecule type" value="Genomic_DNA"/>
</dbReference>
<evidence type="ECO:0000256" key="9">
    <source>
        <dbReference type="ARBA" id="ARBA00047995"/>
    </source>
</evidence>
<evidence type="ECO:0000256" key="6">
    <source>
        <dbReference type="ARBA" id="ARBA00022840"/>
    </source>
</evidence>
<evidence type="ECO:0000313" key="14">
    <source>
        <dbReference type="Proteomes" id="UP000011081"/>
    </source>
</evidence>
<keyword evidence="3 10" id="KW-0547">Nucleotide-binding</keyword>
<gene>
    <name evidence="13" type="ORF">VCUG_02196</name>
</gene>
<evidence type="ECO:0000256" key="8">
    <source>
        <dbReference type="ARBA" id="ARBA00023242"/>
    </source>
</evidence>
<keyword evidence="8 10" id="KW-0539">Nucleus</keyword>
<comment type="similarity">
    <text evidence="2 10">Belongs to the RuvB family.</text>
</comment>
<dbReference type="OMA" id="AMGICGQ"/>
<dbReference type="InParanoid" id="L2GSN8"/>
<dbReference type="Gene3D" id="3.40.50.300">
    <property type="entry name" value="P-loop containing nucleotide triphosphate hydrolases"/>
    <property type="match status" value="1"/>
</dbReference>
<name>L2GSN8_VAVCU</name>
<dbReference type="AlphaFoldDB" id="L2GSN8"/>
<keyword evidence="4 10" id="KW-0378">Hydrolase</keyword>
<dbReference type="GO" id="GO:0006325">
    <property type="term" value="P:chromatin organization"/>
    <property type="evidence" value="ECO:0007669"/>
    <property type="project" value="UniProtKB-KW"/>
</dbReference>
<organism evidence="13 14">
    <name type="scientific">Vavraia culicis (isolate floridensis)</name>
    <name type="common">Microsporidian parasite</name>
    <dbReference type="NCBI Taxonomy" id="948595"/>
    <lineage>
        <taxon>Eukaryota</taxon>
        <taxon>Fungi</taxon>
        <taxon>Fungi incertae sedis</taxon>
        <taxon>Microsporidia</taxon>
        <taxon>Pleistophoridae</taxon>
        <taxon>Vavraia</taxon>
    </lineage>
</organism>
<protein>
    <recommendedName>
        <fullName evidence="10">RuvB-like helicase</fullName>
        <ecNumber evidence="10">3.6.4.12</ecNumber>
    </recommendedName>
</protein>
<keyword evidence="10" id="KW-0805">Transcription regulation</keyword>
<evidence type="ECO:0000256" key="7">
    <source>
        <dbReference type="ARBA" id="ARBA00022853"/>
    </source>
</evidence>
<keyword evidence="7 10" id="KW-0156">Chromatin regulator</keyword>
<dbReference type="HOGENOM" id="CLU_028311_1_1_1"/>
<keyword evidence="5 10" id="KW-0347">Helicase</keyword>
<dbReference type="VEuPathDB" id="MicrosporidiaDB:VCUG_02196"/>
<evidence type="ECO:0000256" key="3">
    <source>
        <dbReference type="ARBA" id="ARBA00022741"/>
    </source>
</evidence>
<dbReference type="GO" id="GO:0003678">
    <property type="term" value="F:DNA helicase activity"/>
    <property type="evidence" value="ECO:0007669"/>
    <property type="project" value="UniProtKB-EC"/>
</dbReference>
<dbReference type="GO" id="GO:0016887">
    <property type="term" value="F:ATP hydrolysis activity"/>
    <property type="evidence" value="ECO:0007669"/>
    <property type="project" value="RHEA"/>
</dbReference>
<dbReference type="GeneID" id="19880063"/>
<keyword evidence="10" id="KW-0804">Transcription</keyword>
<feature type="compositionally biased region" description="Polar residues" evidence="11">
    <location>
        <begin position="1"/>
        <end position="16"/>
    </location>
</feature>
<dbReference type="InterPro" id="IPR027238">
    <property type="entry name" value="RuvB-like"/>
</dbReference>
<feature type="region of interest" description="Disordered" evidence="11">
    <location>
        <begin position="1"/>
        <end position="20"/>
    </location>
</feature>
<dbReference type="GO" id="GO:0005634">
    <property type="term" value="C:nucleus"/>
    <property type="evidence" value="ECO:0007669"/>
    <property type="project" value="UniProtKB-SubCell"/>
</dbReference>
<keyword evidence="14" id="KW-1185">Reference proteome</keyword>
<accession>L2GSN8</accession>
<evidence type="ECO:0000256" key="5">
    <source>
        <dbReference type="ARBA" id="ARBA00022806"/>
    </source>
</evidence>
<dbReference type="InterPro" id="IPR027417">
    <property type="entry name" value="P-loop_NTPase"/>
</dbReference>
<dbReference type="FunCoup" id="L2GSN8">
    <property type="interactions" value="320"/>
</dbReference>
<evidence type="ECO:0000259" key="12">
    <source>
        <dbReference type="SMART" id="SM00382"/>
    </source>
</evidence>
<dbReference type="OrthoDB" id="10060499at2759"/>
<dbReference type="RefSeq" id="XP_008075209.1">
    <property type="nucleotide sequence ID" value="XM_008077018.1"/>
</dbReference>
<feature type="domain" description="AAA+ ATPase" evidence="12">
    <location>
        <begin position="55"/>
        <end position="322"/>
    </location>
</feature>
<sequence>MFTDQHNTSSPHSHISTLGLENLEPTDAKDAVLGQRNARKAAGLVIHMLRTNKMSGRAVLLLGPSTCGKTALAMAMSKEILSNFVHLSGCELSVESLMMHVRRAIRIKLRELKKIYEGEITSIRLKNFQFEIDLKSCKGSTTVKIGKSMYESVRDEELSIGDVVYIEPMCGIVKKIGRSENAFEYDIECGRKVPLSKKDVLRRKIVTQVLSLHDIDVAEETSDQLKNTVRHMLGKNGVKLSTMQDTNEIVNAYVENGMGEVQPGILFIDECHLLSKQVLFQIIKVIEDDLSPLVLLATNNKQFLEREDAQDLFNRLFVIKMEKDLSIIPDILKMRADKCKLSLHESAFCKLAAIGRERGLRRALNLLSLMKETDKEVTENDVRVLDELFD</sequence>